<name>A0ACC2PXT2_9HYME</name>
<dbReference type="Proteomes" id="UP001239111">
    <property type="component" value="Chromosome 1"/>
</dbReference>
<sequence>MPLSSEFRFSLDSHAKMKLLLALFAVTCAVVATYADNDVAAELTTEYPDSIIENLQDELTSSLEYPDEHELKRESRTIDLYRLLNLPKMVMDCFLELKNRFYYNRRGYKIVFQKDCPEVMPDKITLVPKVALDIIFGKSIRQALNGMQMRLTNTFITAFGLMVIPIDQCEGRERPAISYRSNSYLKKTTQKWRDSSAQSLNKKGVDSSHASEALEWLDEHTDSPSDEKVMEGTNAPNGWDQGNAGRQYDGQQDGLAPGNGVIPQYDDGQ</sequence>
<comment type="caution">
    <text evidence="1">The sequence shown here is derived from an EMBL/GenBank/DDBJ whole genome shotgun (WGS) entry which is preliminary data.</text>
</comment>
<evidence type="ECO:0000313" key="1">
    <source>
        <dbReference type="EMBL" id="KAJ8687147.1"/>
    </source>
</evidence>
<protein>
    <submittedName>
        <fullName evidence="1">Uncharacterized protein</fullName>
    </submittedName>
</protein>
<keyword evidence="2" id="KW-1185">Reference proteome</keyword>
<dbReference type="EMBL" id="CM056741">
    <property type="protein sequence ID" value="KAJ8687147.1"/>
    <property type="molecule type" value="Genomic_DNA"/>
</dbReference>
<accession>A0ACC2PXT2</accession>
<reference evidence="1" key="1">
    <citation type="submission" date="2023-04" db="EMBL/GenBank/DDBJ databases">
        <title>A chromosome-level genome assembly of the parasitoid wasp Eretmocerus hayati.</title>
        <authorList>
            <person name="Zhong Y."/>
            <person name="Liu S."/>
            <person name="Liu Y."/>
        </authorList>
    </citation>
    <scope>NUCLEOTIDE SEQUENCE</scope>
    <source>
        <strain evidence="1">ZJU_SS_LIU_2023</strain>
    </source>
</reference>
<proteinExistence type="predicted"/>
<organism evidence="1 2">
    <name type="scientific">Eretmocerus hayati</name>
    <dbReference type="NCBI Taxonomy" id="131215"/>
    <lineage>
        <taxon>Eukaryota</taxon>
        <taxon>Metazoa</taxon>
        <taxon>Ecdysozoa</taxon>
        <taxon>Arthropoda</taxon>
        <taxon>Hexapoda</taxon>
        <taxon>Insecta</taxon>
        <taxon>Pterygota</taxon>
        <taxon>Neoptera</taxon>
        <taxon>Endopterygota</taxon>
        <taxon>Hymenoptera</taxon>
        <taxon>Apocrita</taxon>
        <taxon>Proctotrupomorpha</taxon>
        <taxon>Chalcidoidea</taxon>
        <taxon>Aphelinidae</taxon>
        <taxon>Aphelininae</taxon>
        <taxon>Eretmocerus</taxon>
    </lineage>
</organism>
<evidence type="ECO:0000313" key="2">
    <source>
        <dbReference type="Proteomes" id="UP001239111"/>
    </source>
</evidence>
<gene>
    <name evidence="1" type="ORF">QAD02_022941</name>
</gene>